<evidence type="ECO:0000256" key="1">
    <source>
        <dbReference type="SAM" id="SignalP"/>
    </source>
</evidence>
<organism evidence="2 3">
    <name type="scientific">Halalkalibacter suaedae</name>
    <dbReference type="NCBI Taxonomy" id="2822140"/>
    <lineage>
        <taxon>Bacteria</taxon>
        <taxon>Bacillati</taxon>
        <taxon>Bacillota</taxon>
        <taxon>Bacilli</taxon>
        <taxon>Bacillales</taxon>
        <taxon>Bacillaceae</taxon>
        <taxon>Halalkalibacter</taxon>
    </lineage>
</organism>
<dbReference type="AlphaFoldDB" id="A0A940WTU9"/>
<sequence length="143" mass="16390">MDKYIEIVIISSILLLNACVSVATPSNNPLDNKEDETVTVLFSDSSTLAQENTYYDAMLELQQSHPNQIPSFLIIDAEEKDAIRYYNVEQFPTLLILTGENEKLRIQGTYSKDEILKQLTDLLELEEKREPTSCTDKKRLFLI</sequence>
<evidence type="ECO:0000313" key="2">
    <source>
        <dbReference type="EMBL" id="MBP3952186.1"/>
    </source>
</evidence>
<dbReference type="SUPFAM" id="SSF52833">
    <property type="entry name" value="Thioredoxin-like"/>
    <property type="match status" value="1"/>
</dbReference>
<proteinExistence type="predicted"/>
<name>A0A940WTU9_9BACI</name>
<feature type="chain" id="PRO_5036860960" description="Small peptidoglycan-associated lipoprotein" evidence="1">
    <location>
        <begin position="24"/>
        <end position="143"/>
    </location>
</feature>
<dbReference type="InterPro" id="IPR036249">
    <property type="entry name" value="Thioredoxin-like_sf"/>
</dbReference>
<dbReference type="EMBL" id="JAGKSQ010000005">
    <property type="protein sequence ID" value="MBP3952186.1"/>
    <property type="molecule type" value="Genomic_DNA"/>
</dbReference>
<dbReference type="Proteomes" id="UP000678228">
    <property type="component" value="Unassembled WGS sequence"/>
</dbReference>
<evidence type="ECO:0008006" key="4">
    <source>
        <dbReference type="Google" id="ProtNLM"/>
    </source>
</evidence>
<accession>A0A940WTU9</accession>
<protein>
    <recommendedName>
        <fullName evidence="4">Small peptidoglycan-associated lipoprotein</fullName>
    </recommendedName>
</protein>
<dbReference type="Gene3D" id="3.40.30.10">
    <property type="entry name" value="Glutaredoxin"/>
    <property type="match status" value="1"/>
</dbReference>
<feature type="signal peptide" evidence="1">
    <location>
        <begin position="1"/>
        <end position="23"/>
    </location>
</feature>
<keyword evidence="1" id="KW-0732">Signal</keyword>
<comment type="caution">
    <text evidence="2">The sequence shown here is derived from an EMBL/GenBank/DDBJ whole genome shotgun (WGS) entry which is preliminary data.</text>
</comment>
<keyword evidence="3" id="KW-1185">Reference proteome</keyword>
<evidence type="ECO:0000313" key="3">
    <source>
        <dbReference type="Proteomes" id="UP000678228"/>
    </source>
</evidence>
<dbReference type="RefSeq" id="WP_210597877.1">
    <property type="nucleotide sequence ID" value="NZ_JAGKSQ010000005.1"/>
</dbReference>
<reference evidence="2" key="1">
    <citation type="submission" date="2021-03" db="EMBL/GenBank/DDBJ databases">
        <title>Bacillus suaedae sp. nov., isolated from Suaeda aralocaspica.</title>
        <authorList>
            <person name="Lei R.F.R."/>
        </authorList>
    </citation>
    <scope>NUCLEOTIDE SEQUENCE</scope>
    <source>
        <strain evidence="2">YZJH907-2</strain>
    </source>
</reference>
<gene>
    <name evidence="2" type="ORF">J7W16_13675</name>
</gene>